<evidence type="ECO:0000313" key="3">
    <source>
        <dbReference type="EMBL" id="CAF9913639.1"/>
    </source>
</evidence>
<dbReference type="Gene3D" id="3.40.50.300">
    <property type="entry name" value="P-loop containing nucleotide triphosphate hydrolases"/>
    <property type="match status" value="1"/>
</dbReference>
<feature type="compositionally biased region" description="Polar residues" evidence="1">
    <location>
        <begin position="18"/>
        <end position="28"/>
    </location>
</feature>
<feature type="compositionally biased region" description="Low complexity" evidence="1">
    <location>
        <begin position="29"/>
        <end position="48"/>
    </location>
</feature>
<evidence type="ECO:0000313" key="4">
    <source>
        <dbReference type="Proteomes" id="UP000664203"/>
    </source>
</evidence>
<dbReference type="InterPro" id="IPR003959">
    <property type="entry name" value="ATPase_AAA_core"/>
</dbReference>
<feature type="compositionally biased region" description="Basic and acidic residues" evidence="1">
    <location>
        <begin position="134"/>
        <end position="143"/>
    </location>
</feature>
<evidence type="ECO:0000256" key="1">
    <source>
        <dbReference type="SAM" id="MobiDB-lite"/>
    </source>
</evidence>
<proteinExistence type="predicted"/>
<dbReference type="EMBL" id="CAJPDR010000063">
    <property type="protein sequence ID" value="CAF9913639.1"/>
    <property type="molecule type" value="Genomic_DNA"/>
</dbReference>
<feature type="compositionally biased region" description="Basic and acidic residues" evidence="1">
    <location>
        <begin position="1009"/>
        <end position="1031"/>
    </location>
</feature>
<organism evidence="3 4">
    <name type="scientific">Alectoria fallacina</name>
    <dbReference type="NCBI Taxonomy" id="1903189"/>
    <lineage>
        <taxon>Eukaryota</taxon>
        <taxon>Fungi</taxon>
        <taxon>Dikarya</taxon>
        <taxon>Ascomycota</taxon>
        <taxon>Pezizomycotina</taxon>
        <taxon>Lecanoromycetes</taxon>
        <taxon>OSLEUM clade</taxon>
        <taxon>Lecanoromycetidae</taxon>
        <taxon>Lecanorales</taxon>
        <taxon>Lecanorineae</taxon>
        <taxon>Parmeliaceae</taxon>
        <taxon>Alectoria</taxon>
    </lineage>
</organism>
<dbReference type="SUPFAM" id="SSF52540">
    <property type="entry name" value="P-loop containing nucleoside triphosphate hydrolases"/>
    <property type="match status" value="1"/>
</dbReference>
<dbReference type="InterPro" id="IPR054289">
    <property type="entry name" value="DUF7025"/>
</dbReference>
<reference evidence="3" key="1">
    <citation type="submission" date="2021-03" db="EMBL/GenBank/DDBJ databases">
        <authorList>
            <person name="Tagirdzhanova G."/>
        </authorList>
    </citation>
    <scope>NUCLEOTIDE SEQUENCE</scope>
</reference>
<dbReference type="InterPro" id="IPR027417">
    <property type="entry name" value="P-loop_NTPase"/>
</dbReference>
<dbReference type="Pfam" id="PF23232">
    <property type="entry name" value="AAA_lid_13"/>
    <property type="match status" value="1"/>
</dbReference>
<dbReference type="GO" id="GO:0016887">
    <property type="term" value="F:ATP hydrolysis activity"/>
    <property type="evidence" value="ECO:0007669"/>
    <property type="project" value="InterPro"/>
</dbReference>
<dbReference type="GO" id="GO:0005524">
    <property type="term" value="F:ATP binding"/>
    <property type="evidence" value="ECO:0007669"/>
    <property type="project" value="InterPro"/>
</dbReference>
<name>A0A8H3EVZ6_9LECA</name>
<feature type="region of interest" description="Disordered" evidence="1">
    <location>
        <begin position="1009"/>
        <end position="1087"/>
    </location>
</feature>
<accession>A0A8H3EVZ6</accession>
<dbReference type="SMART" id="SM00382">
    <property type="entry name" value="AAA"/>
    <property type="match status" value="1"/>
</dbReference>
<dbReference type="Pfam" id="PF00004">
    <property type="entry name" value="AAA"/>
    <property type="match status" value="1"/>
</dbReference>
<feature type="compositionally biased region" description="Polar residues" evidence="1">
    <location>
        <begin position="303"/>
        <end position="313"/>
    </location>
</feature>
<protein>
    <recommendedName>
        <fullName evidence="2">AAA+ ATPase domain-containing protein</fullName>
    </recommendedName>
</protein>
<keyword evidence="4" id="KW-1185">Reference proteome</keyword>
<dbReference type="CDD" id="cd19481">
    <property type="entry name" value="RecA-like_protease"/>
    <property type="match status" value="1"/>
</dbReference>
<gene>
    <name evidence="3" type="ORF">ALECFALPRED_008929</name>
</gene>
<feature type="region of interest" description="Disordered" evidence="1">
    <location>
        <begin position="1"/>
        <end position="110"/>
    </location>
</feature>
<dbReference type="InterPro" id="IPR056599">
    <property type="entry name" value="AAA_lid_fung"/>
</dbReference>
<dbReference type="Proteomes" id="UP000664203">
    <property type="component" value="Unassembled WGS sequence"/>
</dbReference>
<feature type="compositionally biased region" description="Basic and acidic residues" evidence="1">
    <location>
        <begin position="49"/>
        <end position="58"/>
    </location>
</feature>
<dbReference type="OrthoDB" id="10042665at2759"/>
<dbReference type="PANTHER" id="PTHR46411">
    <property type="entry name" value="FAMILY ATPASE, PUTATIVE-RELATED"/>
    <property type="match status" value="1"/>
</dbReference>
<feature type="domain" description="AAA+ ATPase" evidence="2">
    <location>
        <begin position="785"/>
        <end position="913"/>
    </location>
</feature>
<sequence length="1087" mass="122086">MALHNGGIEGADTPSQPPTDSNNSSVNGSPTVTAATPAASTLSDSSISEESKKDRDGLETANGEVPCQDSSDLAEARSRSPRPGPARRRSISDDSSDSDESLEDRILRAPKQRRNMTRYALLMEDRVKALESKVRSLEGDKKPSQSSSVHTTAVKKDPLEKFKLRNSVNRVSDTDYKKKDQRHVIDVLVSDNMDVVLDKDHQSDTPGTQKPASGLVDTTTATIPERIRINCGRLLVELDGVTEQETENVFLAPFTFFTTYEQKIRDHVAVLEKKSRGEDVAIDSGDATEEASAIDTDKKTPEHSQQQSQTSGDVVNDAESEDPPNADIESQTGGKGAEAANGAETTHELDQDEEEEIDEGDLLGEDILAVVEDCHVSRHRAVKALKKEGFSCYRACTELRRSMTKEELKRAEASKAGFLLQSWKTMIVIMDNDLRPKMELCSKITKKTLKEISYEDLGYLFKPGDVVLASEDQRLQALAVLATTGGRKLLHDSQVRRPTGDEEPESFFHTSGGHSPFVVDCFYYDFDGTNFGAILRSITIPKYEGRTPVNRLAVYPESLSGDANRDLKLVLAERGRKFVQLCSLSTIAHRTYTGRTLDDPPEEVDSQVIIDCHMAAIVPSDQRPDKAQWMPTLGMTQPTEPDEREISEVHADCHRQECGICNNPRTNYVFNHQKFARQQSKEYVTSEEIVNRPFGEGELREHQFMLLPYRVFGFVLRSRKWARLDIDKISDITPPEHDNFQKLVLPEGHQDIVQALVETHFKQSSGEIEKSKVQHNVDLVRGKGKGLIILLHGAPGVGKTSTAECVAEFTRRPLFSMTCGDIGESAGEVESNLDRCFQLAHKWDCVLLLDEADVFLAKRDRTDLKRNALVSVFLRVLEYYAGILFLTTNRVGTFDDAFKSRIHLSLYYPELKLTPTLKVWKMNLARTRENLKHVDIEEDEIMEFAEKQYKKAKKEDTGRWNGRQIRNAFQTAIALAEWDLKIEKTKTAKLTRARFEKVEKASREFDKYLKDTHGGANEGERAQHLNERLENWDVSTPKSKGRKKGKGGKNRDRDSSDEEDTPKKKKKAKKGKDSEEDSEEDGNDSEE</sequence>
<evidence type="ECO:0000259" key="2">
    <source>
        <dbReference type="SMART" id="SM00382"/>
    </source>
</evidence>
<feature type="compositionally biased region" description="Acidic residues" evidence="1">
    <location>
        <begin position="1074"/>
        <end position="1087"/>
    </location>
</feature>
<dbReference type="PANTHER" id="PTHR46411:SF2">
    <property type="entry name" value="AAA+ ATPASE DOMAIN-CONTAINING PROTEIN"/>
    <property type="match status" value="1"/>
</dbReference>
<dbReference type="AlphaFoldDB" id="A0A8H3EVZ6"/>
<feature type="compositionally biased region" description="Basic residues" evidence="1">
    <location>
        <begin position="1039"/>
        <end position="1048"/>
    </location>
</feature>
<comment type="caution">
    <text evidence="3">The sequence shown here is derived from an EMBL/GenBank/DDBJ whole genome shotgun (WGS) entry which is preliminary data.</text>
</comment>
<dbReference type="InterPro" id="IPR003593">
    <property type="entry name" value="AAA+_ATPase"/>
</dbReference>
<feature type="region of interest" description="Disordered" evidence="1">
    <location>
        <begin position="134"/>
        <end position="160"/>
    </location>
</feature>
<dbReference type="Pfam" id="PF22942">
    <property type="entry name" value="DUF7025"/>
    <property type="match status" value="1"/>
</dbReference>
<feature type="region of interest" description="Disordered" evidence="1">
    <location>
        <begin position="281"/>
        <end position="357"/>
    </location>
</feature>